<sequence>MNSLDVILVLVLLAYAVSGYVQGFVVNSVATIGLLAGGLLAVAIVPKFLSDDTPTLSSSLLALALVVLAAAIGQGVGTYIGTDLRRGLTWKPLKWVDALGGAVLSVVAMLVAAWALGYSVSGSTIPYLSTAVRGSTILDHVDDVMPTKASDLLRSFNRTLDDSLFPRYIDPFENERITAVDPPDDATLNQPGVRAASRSVVKVIGLAECNRGVEGSGFVYAPGRVMTNAHVVAGVDEPFVEIGGSRVKTRVVLFDPELDIAVLAADGLDRPELSFGSNAMAGDEAAILGFPENGPFDARAARIRGELTLRSPNIYDKGQNARRTYSVRGLVRSGNSGGPLVSPDGKVLGVIFAASVTDKSTGYALTAEQVGADARKGATASSQVDTGRCT</sequence>
<dbReference type="AlphaFoldDB" id="A0A5C8NIP2"/>
<dbReference type="GO" id="GO:0016020">
    <property type="term" value="C:membrane"/>
    <property type="evidence" value="ECO:0007669"/>
    <property type="project" value="UniProtKB-SubCell"/>
</dbReference>
<feature type="transmembrane region" description="Helical" evidence="5">
    <location>
        <begin position="61"/>
        <end position="80"/>
    </location>
</feature>
<dbReference type="NCBIfam" id="NF033740">
    <property type="entry name" value="MarP_fam_protase"/>
    <property type="match status" value="1"/>
</dbReference>
<evidence type="ECO:0000256" key="1">
    <source>
        <dbReference type="ARBA" id="ARBA00004141"/>
    </source>
</evidence>
<reference evidence="6 7" key="1">
    <citation type="submission" date="2019-06" db="EMBL/GenBank/DDBJ databases">
        <title>Aeromicrobium sp. nov., isolated from a maize field.</title>
        <authorList>
            <person name="Lin S.-Y."/>
            <person name="Tsai C.-F."/>
            <person name="Young C.-C."/>
        </authorList>
    </citation>
    <scope>NUCLEOTIDE SEQUENCE [LARGE SCALE GENOMIC DNA]</scope>
    <source>
        <strain evidence="6 7">CC-CFT486</strain>
    </source>
</reference>
<dbReference type="PRINTS" id="PR00834">
    <property type="entry name" value="PROTEASES2C"/>
</dbReference>
<keyword evidence="6" id="KW-0378">Hydrolase</keyword>
<organism evidence="6 7">
    <name type="scientific">Aeromicrobium terrae</name>
    <dbReference type="NCBI Taxonomy" id="2498846"/>
    <lineage>
        <taxon>Bacteria</taxon>
        <taxon>Bacillati</taxon>
        <taxon>Actinomycetota</taxon>
        <taxon>Actinomycetes</taxon>
        <taxon>Propionibacteriales</taxon>
        <taxon>Nocardioidaceae</taxon>
        <taxon>Aeromicrobium</taxon>
    </lineage>
</organism>
<dbReference type="Gene3D" id="2.40.10.10">
    <property type="entry name" value="Trypsin-like serine proteases"/>
    <property type="match status" value="2"/>
</dbReference>
<protein>
    <submittedName>
        <fullName evidence="6">MarP family serine protease</fullName>
    </submittedName>
</protein>
<feature type="transmembrane region" description="Helical" evidence="5">
    <location>
        <begin position="100"/>
        <end position="120"/>
    </location>
</feature>
<keyword evidence="6" id="KW-0645">Protease</keyword>
<dbReference type="InterPro" id="IPR003825">
    <property type="entry name" value="Colicin-V_CvpA"/>
</dbReference>
<gene>
    <name evidence="6" type="ORF">FHP06_09385</name>
</gene>
<feature type="transmembrane region" description="Helical" evidence="5">
    <location>
        <begin position="29"/>
        <end position="49"/>
    </location>
</feature>
<dbReference type="Proteomes" id="UP000321571">
    <property type="component" value="Unassembled WGS sequence"/>
</dbReference>
<dbReference type="PANTHER" id="PTHR43019:SF23">
    <property type="entry name" value="PROTEASE DO-LIKE 5, CHLOROPLASTIC"/>
    <property type="match status" value="1"/>
</dbReference>
<evidence type="ECO:0000256" key="4">
    <source>
        <dbReference type="ARBA" id="ARBA00023136"/>
    </source>
</evidence>
<dbReference type="Pfam" id="PF02674">
    <property type="entry name" value="Colicin_V"/>
    <property type="match status" value="1"/>
</dbReference>
<keyword evidence="3 5" id="KW-1133">Transmembrane helix</keyword>
<proteinExistence type="predicted"/>
<dbReference type="SUPFAM" id="SSF50494">
    <property type="entry name" value="Trypsin-like serine proteases"/>
    <property type="match status" value="1"/>
</dbReference>
<dbReference type="GO" id="GO:0009403">
    <property type="term" value="P:toxin biosynthetic process"/>
    <property type="evidence" value="ECO:0007669"/>
    <property type="project" value="InterPro"/>
</dbReference>
<dbReference type="InterPro" id="IPR043504">
    <property type="entry name" value="Peptidase_S1_PA_chymotrypsin"/>
</dbReference>
<dbReference type="OrthoDB" id="9766361at2"/>
<keyword evidence="2 5" id="KW-0812">Transmembrane</keyword>
<dbReference type="EMBL" id="VDUX01000004">
    <property type="protein sequence ID" value="TXL60641.1"/>
    <property type="molecule type" value="Genomic_DNA"/>
</dbReference>
<accession>A0A5C8NIP2</accession>
<dbReference type="RefSeq" id="WP_147686121.1">
    <property type="nucleotide sequence ID" value="NZ_VDUX01000004.1"/>
</dbReference>
<keyword evidence="7" id="KW-1185">Reference proteome</keyword>
<comment type="subcellular location">
    <subcellularLocation>
        <location evidence="1">Membrane</location>
        <topology evidence="1">Multi-pass membrane protein</topology>
    </subcellularLocation>
</comment>
<dbReference type="InterPro" id="IPR001940">
    <property type="entry name" value="Peptidase_S1C"/>
</dbReference>
<evidence type="ECO:0000313" key="7">
    <source>
        <dbReference type="Proteomes" id="UP000321571"/>
    </source>
</evidence>
<keyword evidence="4 5" id="KW-0472">Membrane</keyword>
<evidence type="ECO:0000313" key="6">
    <source>
        <dbReference type="EMBL" id="TXL60641.1"/>
    </source>
</evidence>
<dbReference type="GO" id="GO:0006508">
    <property type="term" value="P:proteolysis"/>
    <property type="evidence" value="ECO:0007669"/>
    <property type="project" value="UniProtKB-KW"/>
</dbReference>
<evidence type="ECO:0000256" key="2">
    <source>
        <dbReference type="ARBA" id="ARBA00022692"/>
    </source>
</evidence>
<dbReference type="InterPro" id="IPR009003">
    <property type="entry name" value="Peptidase_S1_PA"/>
</dbReference>
<evidence type="ECO:0000256" key="3">
    <source>
        <dbReference type="ARBA" id="ARBA00022989"/>
    </source>
</evidence>
<dbReference type="GO" id="GO:0004252">
    <property type="term" value="F:serine-type endopeptidase activity"/>
    <property type="evidence" value="ECO:0007669"/>
    <property type="project" value="InterPro"/>
</dbReference>
<evidence type="ECO:0000256" key="5">
    <source>
        <dbReference type="SAM" id="Phobius"/>
    </source>
</evidence>
<dbReference type="InterPro" id="IPR047680">
    <property type="entry name" value="MarP-like"/>
</dbReference>
<comment type="caution">
    <text evidence="6">The sequence shown here is derived from an EMBL/GenBank/DDBJ whole genome shotgun (WGS) entry which is preliminary data.</text>
</comment>
<dbReference type="PANTHER" id="PTHR43019">
    <property type="entry name" value="SERINE ENDOPROTEASE DEGS"/>
    <property type="match status" value="1"/>
</dbReference>
<name>A0A5C8NIP2_9ACTN</name>
<dbReference type="Pfam" id="PF13365">
    <property type="entry name" value="Trypsin_2"/>
    <property type="match status" value="1"/>
</dbReference>